<organism evidence="6 7">
    <name type="scientific">Staphylococcus haemolyticus</name>
    <dbReference type="NCBI Taxonomy" id="1283"/>
    <lineage>
        <taxon>Bacteria</taxon>
        <taxon>Bacillati</taxon>
        <taxon>Bacillota</taxon>
        <taxon>Bacilli</taxon>
        <taxon>Bacillales</taxon>
        <taxon>Staphylococcaceae</taxon>
        <taxon>Staphylococcus</taxon>
    </lineage>
</organism>
<name>A0A2A1KCH2_STAHA</name>
<feature type="region of interest" description="Disordered" evidence="1">
    <location>
        <begin position="39"/>
        <end position="62"/>
    </location>
</feature>
<dbReference type="EMBL" id="PGWX01000145">
    <property type="protein sequence ID" value="PPJ77115.1"/>
    <property type="molecule type" value="Genomic_DNA"/>
</dbReference>
<keyword evidence="2" id="KW-1133">Transmembrane helix</keyword>
<dbReference type="PANTHER" id="PTHR31157">
    <property type="entry name" value="SCP DOMAIN-CONTAINING PROTEIN"/>
    <property type="match status" value="1"/>
</dbReference>
<feature type="domain" description="SCP" evidence="3">
    <location>
        <begin position="242"/>
        <end position="343"/>
    </location>
</feature>
<feature type="domain" description="CAP-associated" evidence="4">
    <location>
        <begin position="67"/>
        <end position="205"/>
    </location>
</feature>
<dbReference type="AlphaFoldDB" id="A0A2A1KCH2"/>
<gene>
    <name evidence="6" type="ORF">CV019_01840</name>
    <name evidence="5" type="ORF">RO950_05690</name>
</gene>
<feature type="compositionally biased region" description="Polar residues" evidence="1">
    <location>
        <begin position="39"/>
        <end position="57"/>
    </location>
</feature>
<accession>A0A2A1KCH2</accession>
<dbReference type="Gene3D" id="3.40.33.10">
    <property type="entry name" value="CAP"/>
    <property type="match status" value="1"/>
</dbReference>
<dbReference type="Pfam" id="PF00188">
    <property type="entry name" value="CAP"/>
    <property type="match status" value="1"/>
</dbReference>
<evidence type="ECO:0000313" key="6">
    <source>
        <dbReference type="EMBL" id="PPJ77115.1"/>
    </source>
</evidence>
<dbReference type="CDD" id="cd05379">
    <property type="entry name" value="CAP_bacterial"/>
    <property type="match status" value="1"/>
</dbReference>
<sequence length="352" mass="40410">MAKLIIKVLGVIFLVLFLIYLFYSPRLKFDVLENPNKTVSTNHSEQAPKTHNTSENPSPKEGVGTWIGKDIDDLTDKYGQASRTYPFKGHYMNYVFKKDEQYYIVSTKENKIKSVYATGNNANVAPLKINESASHIFENTSINPDPSIKVNGQSYNFELSDEDIKTQTLIKYGNVYAQVYVDQQSNQIMGIRFLDKEALAFLKPYPLANESDDNYNEEDFDKAKKDNLPYEQNPNQLMTLYEITNEMRKLKNIKPLKVNSDIAHIASVNLYEATGSNDVEFTEDALKSQLSNENISFISTSQNVGYDFDDVPTLIHSWMNSDMHRSRMLNTKYEEMGGEVMKDYYSLIFLEK</sequence>
<evidence type="ECO:0000256" key="2">
    <source>
        <dbReference type="SAM" id="Phobius"/>
    </source>
</evidence>
<dbReference type="Proteomes" id="UP001269271">
    <property type="component" value="Unassembled WGS sequence"/>
</dbReference>
<dbReference type="InterPro" id="IPR014044">
    <property type="entry name" value="CAP_dom"/>
</dbReference>
<dbReference type="SUPFAM" id="SSF55797">
    <property type="entry name" value="PR-1-like"/>
    <property type="match status" value="1"/>
</dbReference>
<evidence type="ECO:0000259" key="4">
    <source>
        <dbReference type="Pfam" id="PF14504"/>
    </source>
</evidence>
<dbReference type="PANTHER" id="PTHR31157:SF26">
    <property type="entry name" value="SCP-LIKE EXTRACELLULAR PROTEIN"/>
    <property type="match status" value="1"/>
</dbReference>
<dbReference type="RefSeq" id="WP_011276110.1">
    <property type="nucleotide sequence ID" value="NZ_BKAY01000001.1"/>
</dbReference>
<dbReference type="InterPro" id="IPR035940">
    <property type="entry name" value="CAP_sf"/>
</dbReference>
<evidence type="ECO:0000256" key="1">
    <source>
        <dbReference type="SAM" id="MobiDB-lite"/>
    </source>
</evidence>
<dbReference type="EMBL" id="JAVSOO010000011">
    <property type="protein sequence ID" value="MDT4286509.1"/>
    <property type="molecule type" value="Genomic_DNA"/>
</dbReference>
<evidence type="ECO:0000313" key="5">
    <source>
        <dbReference type="EMBL" id="MDT4286509.1"/>
    </source>
</evidence>
<keyword evidence="8" id="KW-1185">Reference proteome</keyword>
<reference evidence="5 8" key="2">
    <citation type="submission" date="2023-08" db="EMBL/GenBank/DDBJ databases">
        <title>Genomic surveillance of Staphylococcus haemolyticus neonatal outbreak in southern France.</title>
        <authorList>
            <person name="Magnan C."/>
            <person name="Morsli M."/>
            <person name="Thiery B."/>
            <person name="Salipante F."/>
            <person name="Attar J."/>
            <person name="Massimo D.M."/>
            <person name="Ory J."/>
            <person name="Pantel A."/>
            <person name="Lavigne J.-P."/>
        </authorList>
    </citation>
    <scope>NUCLEOTIDE SEQUENCE [LARGE SCALE GENOMIC DNA]</scope>
    <source>
        <strain evidence="5 8">NSH026</strain>
    </source>
</reference>
<dbReference type="OMA" id="QLYMDKF"/>
<evidence type="ECO:0000313" key="7">
    <source>
        <dbReference type="Proteomes" id="UP000238153"/>
    </source>
</evidence>
<dbReference type="Pfam" id="PF14504">
    <property type="entry name" value="CAP_assoc_N"/>
    <property type="match status" value="1"/>
</dbReference>
<keyword evidence="2" id="KW-0812">Transmembrane</keyword>
<dbReference type="GeneID" id="93781202"/>
<keyword evidence="2" id="KW-0472">Membrane</keyword>
<evidence type="ECO:0000313" key="8">
    <source>
        <dbReference type="Proteomes" id="UP001269271"/>
    </source>
</evidence>
<comment type="caution">
    <text evidence="6">The sequence shown here is derived from an EMBL/GenBank/DDBJ whole genome shotgun (WGS) entry which is preliminary data.</text>
</comment>
<dbReference type="KEGG" id="shh:ShL2_01704"/>
<evidence type="ECO:0000259" key="3">
    <source>
        <dbReference type="Pfam" id="PF00188"/>
    </source>
</evidence>
<reference evidence="6 7" key="1">
    <citation type="submission" date="2017-11" db="EMBL/GenBank/DDBJ databases">
        <authorList>
            <person name="Founou R.C."/>
            <person name="Founou L."/>
            <person name="Allam M."/>
            <person name="Ismail A."/>
            <person name="Essack S.Y."/>
        </authorList>
    </citation>
    <scope>NUCLEOTIDE SEQUENCE [LARGE SCALE GENOMIC DNA]</scope>
    <source>
        <strain evidence="6 7">G811N2B1</strain>
    </source>
</reference>
<dbReference type="STRING" id="1283.ShL2_01704"/>
<dbReference type="InterPro" id="IPR029410">
    <property type="entry name" value="CAP_assoc"/>
</dbReference>
<dbReference type="Proteomes" id="UP000238153">
    <property type="component" value="Unassembled WGS sequence"/>
</dbReference>
<protein>
    <submittedName>
        <fullName evidence="5">CAP-associated domain-containing protein</fullName>
    </submittedName>
    <submittedName>
        <fullName evidence="6">SCP-like extracellular protein</fullName>
    </submittedName>
</protein>
<proteinExistence type="predicted"/>
<feature type="transmembrane region" description="Helical" evidence="2">
    <location>
        <begin position="6"/>
        <end position="23"/>
    </location>
</feature>